<accession>A0A367K995</accession>
<evidence type="ECO:0000313" key="3">
    <source>
        <dbReference type="Proteomes" id="UP000253551"/>
    </source>
</evidence>
<name>A0A367K995_RHIST</name>
<dbReference type="EMBL" id="PJQM01002024">
    <property type="protein sequence ID" value="RCH98803.1"/>
    <property type="molecule type" value="Genomic_DNA"/>
</dbReference>
<dbReference type="AlphaFoldDB" id="A0A367K995"/>
<gene>
    <name evidence="2" type="ORF">CU098_010393</name>
</gene>
<organism evidence="2 3">
    <name type="scientific">Rhizopus stolonifer</name>
    <name type="common">Rhizopus nigricans</name>
    <dbReference type="NCBI Taxonomy" id="4846"/>
    <lineage>
        <taxon>Eukaryota</taxon>
        <taxon>Fungi</taxon>
        <taxon>Fungi incertae sedis</taxon>
        <taxon>Mucoromycota</taxon>
        <taxon>Mucoromycotina</taxon>
        <taxon>Mucoromycetes</taxon>
        <taxon>Mucorales</taxon>
        <taxon>Mucorineae</taxon>
        <taxon>Rhizopodaceae</taxon>
        <taxon>Rhizopus</taxon>
    </lineage>
</organism>
<keyword evidence="3" id="KW-1185">Reference proteome</keyword>
<evidence type="ECO:0000256" key="1">
    <source>
        <dbReference type="SAM" id="MobiDB-lite"/>
    </source>
</evidence>
<dbReference type="Proteomes" id="UP000253551">
    <property type="component" value="Unassembled WGS sequence"/>
</dbReference>
<sequence length="154" mass="17843">MSLDEKIIPSLSEFVDAFGPIEGAIPNKKSTKPLCDNIFDVQRSELFEVFESLKTAFWSDSTNELPIPITTDPLPIIESPVLEPTLLEDTITENRPVEKEEIRPHLSKRRLSDDQEGVVSKKPRLIENKQHDMTKKNYYYFYQIQRINSHQPNN</sequence>
<evidence type="ECO:0000313" key="2">
    <source>
        <dbReference type="EMBL" id="RCH98803.1"/>
    </source>
</evidence>
<reference evidence="2 3" key="1">
    <citation type="journal article" date="2018" name="G3 (Bethesda)">
        <title>Phylogenetic and Phylogenomic Definition of Rhizopus Species.</title>
        <authorList>
            <person name="Gryganskyi A.P."/>
            <person name="Golan J."/>
            <person name="Dolatabadi S."/>
            <person name="Mondo S."/>
            <person name="Robb S."/>
            <person name="Idnurm A."/>
            <person name="Muszewska A."/>
            <person name="Steczkiewicz K."/>
            <person name="Masonjones S."/>
            <person name="Liao H.L."/>
            <person name="Gajdeczka M.T."/>
            <person name="Anike F."/>
            <person name="Vuek A."/>
            <person name="Anishchenko I.M."/>
            <person name="Voigt K."/>
            <person name="de Hoog G.S."/>
            <person name="Smith M.E."/>
            <person name="Heitman J."/>
            <person name="Vilgalys R."/>
            <person name="Stajich J.E."/>
        </authorList>
    </citation>
    <scope>NUCLEOTIDE SEQUENCE [LARGE SCALE GENOMIC DNA]</scope>
    <source>
        <strain evidence="2 3">LSU 92-RS-03</strain>
    </source>
</reference>
<feature type="region of interest" description="Disordered" evidence="1">
    <location>
        <begin position="96"/>
        <end position="127"/>
    </location>
</feature>
<comment type="caution">
    <text evidence="2">The sequence shown here is derived from an EMBL/GenBank/DDBJ whole genome shotgun (WGS) entry which is preliminary data.</text>
</comment>
<dbReference type="OrthoDB" id="2270197at2759"/>
<proteinExistence type="predicted"/>
<protein>
    <submittedName>
        <fullName evidence="2">Uncharacterized protein</fullName>
    </submittedName>
</protein>